<dbReference type="EMBL" id="CAJNOH010000151">
    <property type="protein sequence ID" value="CAF0910192.1"/>
    <property type="molecule type" value="Genomic_DNA"/>
</dbReference>
<dbReference type="SMART" id="SM00325">
    <property type="entry name" value="RhoGEF"/>
    <property type="match status" value="1"/>
</dbReference>
<dbReference type="Proteomes" id="UP000663854">
    <property type="component" value="Unassembled WGS sequence"/>
</dbReference>
<dbReference type="Pfam" id="PF00621">
    <property type="entry name" value="RhoGEF"/>
    <property type="match status" value="1"/>
</dbReference>
<dbReference type="SUPFAM" id="SSF101898">
    <property type="entry name" value="NHL repeat"/>
    <property type="match status" value="1"/>
</dbReference>
<evidence type="ECO:0000256" key="2">
    <source>
        <dbReference type="SAM" id="MobiDB-lite"/>
    </source>
</evidence>
<feature type="compositionally biased region" description="Low complexity" evidence="2">
    <location>
        <begin position="18"/>
        <end position="29"/>
    </location>
</feature>
<proteinExistence type="predicted"/>
<dbReference type="SUPFAM" id="SSF50729">
    <property type="entry name" value="PH domain-like"/>
    <property type="match status" value="1"/>
</dbReference>
<gene>
    <name evidence="4" type="ORF">PYM288_LOCUS9977</name>
</gene>
<feature type="compositionally biased region" description="Polar residues" evidence="2">
    <location>
        <begin position="342"/>
        <end position="351"/>
    </location>
</feature>
<dbReference type="PROSITE" id="PS50010">
    <property type="entry name" value="DH_2"/>
    <property type="match status" value="1"/>
</dbReference>
<dbReference type="GO" id="GO:0005085">
    <property type="term" value="F:guanyl-nucleotide exchange factor activity"/>
    <property type="evidence" value="ECO:0007669"/>
    <property type="project" value="UniProtKB-KW"/>
</dbReference>
<keyword evidence="1" id="KW-0344">Guanine-nucleotide releasing factor</keyword>
<dbReference type="Gene3D" id="1.20.900.10">
    <property type="entry name" value="Dbl homology (DH) domain"/>
    <property type="match status" value="1"/>
</dbReference>
<feature type="compositionally biased region" description="Polar residues" evidence="2">
    <location>
        <begin position="462"/>
        <end position="476"/>
    </location>
</feature>
<dbReference type="SUPFAM" id="SSF48065">
    <property type="entry name" value="DBL homology domain (DH-domain)"/>
    <property type="match status" value="1"/>
</dbReference>
<protein>
    <recommendedName>
        <fullName evidence="3">DH domain-containing protein</fullName>
    </recommendedName>
</protein>
<evidence type="ECO:0000256" key="1">
    <source>
        <dbReference type="ARBA" id="ARBA00022658"/>
    </source>
</evidence>
<evidence type="ECO:0000313" key="4">
    <source>
        <dbReference type="EMBL" id="CAF0910192.1"/>
    </source>
</evidence>
<name>A0A814AB50_9BILA</name>
<dbReference type="PANTHER" id="PTHR12877:SF15">
    <property type="entry name" value="RHO GUANINE NUCLEOTIDE EXCHANGE FACTOR 17"/>
    <property type="match status" value="1"/>
</dbReference>
<evidence type="ECO:0000259" key="3">
    <source>
        <dbReference type="PROSITE" id="PS50010"/>
    </source>
</evidence>
<dbReference type="GO" id="GO:0051496">
    <property type="term" value="P:positive regulation of stress fiber assembly"/>
    <property type="evidence" value="ECO:0007669"/>
    <property type="project" value="UniProtKB-ARBA"/>
</dbReference>
<dbReference type="PANTHER" id="PTHR12877">
    <property type="entry name" value="RHO GUANINE NUCLEOTIDE EXCHANGE FACTOR"/>
    <property type="match status" value="1"/>
</dbReference>
<dbReference type="InterPro" id="IPR000219">
    <property type="entry name" value="DH_dom"/>
</dbReference>
<comment type="caution">
    <text evidence="4">The sequence shown here is derived from an EMBL/GenBank/DDBJ whole genome shotgun (WGS) entry which is preliminary data.</text>
</comment>
<feature type="region of interest" description="Disordered" evidence="2">
    <location>
        <begin position="1"/>
        <end position="31"/>
    </location>
</feature>
<accession>A0A814AB50</accession>
<dbReference type="FunFam" id="1.20.900.10:FF:000003">
    <property type="entry name" value="Rho guanine nucleotide exchange factor 10 like"/>
    <property type="match status" value="1"/>
</dbReference>
<dbReference type="CDD" id="cd00160">
    <property type="entry name" value="RhoGEF"/>
    <property type="match status" value="1"/>
</dbReference>
<feature type="region of interest" description="Disordered" evidence="2">
    <location>
        <begin position="340"/>
        <end position="382"/>
    </location>
</feature>
<feature type="compositionally biased region" description="Low complexity" evidence="2">
    <location>
        <begin position="596"/>
        <end position="609"/>
    </location>
</feature>
<dbReference type="InterPro" id="IPR039919">
    <property type="entry name" value="ARHGEF10/ARHGEF17"/>
</dbReference>
<sequence>MEDQLLLSDNTDDDQAQDDGSSSSITSDNENSHRLASSFTSFLSNEDINKCLYVTNINWKRRFSIRLSNGQLDNLSYDRRERIYSDSSTDDINFNRTNPLYLSRYRNSCWFRYRTSSSSSSFNEYNSSNLNDKISSLNSTTVYDRLKRFTERLLELERKARQTVFENKCDKKISSKTDNSIEKINRSSKKNDDQLTSNINQQCFEKKSFHLRIQKPLNINSKVKIRRIKSYPQLKKKSSNYFPLRKIKTMSAIKLLTMESQPHSSSILPFPITKTNILQERSTPVVTEKRISFEVNRDGYNRKVELKTKQEETICTTKKATSPMSPSIVTRIIKTEPPISPSCVTVNQRRPSSTSNSSVQSVRVSVSSSPHRKESDKSVKTKFSFPSPTKITLNEGISLKDNSYSLVISNFLLENLVEPSKLDEEETFDRRPLLDLISELNRRHTLNQSSSTIPPPPPPIDNNDQSIKTRTLSPSPTDIRPPKLLSPFRPVIVHRKYQEPIGRFEFVDSSGNSSLSSGRRNSRVSVIRSHTFNNPNNVNSSSMKISSDEIKSNENITCQSTPELSCSNERERDRNRSVVNIEEACGLSANGTILTSTSLTGLTPTSSGTTDDKNETSHSSPIIRASTPIPNDQPLISKLAFYAVRRHHSEPQQDGRWQQAKRKAIAMQMYDTEKSYVEALKNLVTKYYLPMKDKTVISNDLLNDIFYKIPEIHIHHTAFLISLSQKLSEWDNKQTVGDLLLQMFTRTSVIETYTSFVNNYKTAQIAIRLCRDSSSFNKFLEHQARDHRGKLTLRDLIIQPVQRIPRYELYIKDFLKCTNLNHPDYQLLLKAQSEIHSLAEQIDQVQKDVGSTELTVTNNSLEVVQDMIENLNDLVNADRYYIRHDVVTFQSPSGLKKDRYIFLFNDLVIITSCKRRSGTLTKKPATSVIVNSPSGKQYLDNAKHKLIMKISLESIDLAADHLKKRATPPSMIKFHSTTSTSGDKCRHLEDDVLTLGQMTDLAKTITVPHQQLDESIKEVLHTVNKHLTDETTSMTNIRTASPEPITLDHNQQKSNNIQLTIHTTERTETIDVLFSSSELKAAWEKSFLEAKKALFEVAAGRRNISFQNVLTLPHSRPGSQFLCGTPRLSLGDICICNSEGQVCLVNVQSDVTLKACNTVISSRINCVAYVPSHKGRRTGSSIKQHQHKQKQQDDERQENKHGFIVKQEPISISNNSDVQTTVDSLLDIDSSDDEDTLTTINNEDIFSLDQSDQTISSQQCILLESDINNEQQDTREATMWLGTDDGIILIFQCTETMKTVARKSRIVKQLGSAIHSILFTDNKVFVALSHGELGVFRRDMSGRWELDCPTIRSVEESSIRHGNGHGEIDDGDNTDPISVMALAAGRLWCAIRDRIYVVCPNSLNVEHSFLVDDCHRHVCSIATGGSSMHHVWIASQGSHEIRLYHATHFVCLLEISIRTAVTQKLQVCDDIIRAHKLGCLRVSALHVCKETLWVGTSAGVIITITVPQLIDSGNNKLTASSLQLKGLSFGHAGPVRFIISTDTTLVSTSEEATSVKTIVLSIGDGFEDYTNNDETLGKDDALSHVIVWQL</sequence>
<dbReference type="Pfam" id="PF19056">
    <property type="entry name" value="WD40_2"/>
    <property type="match status" value="1"/>
</dbReference>
<feature type="region of interest" description="Disordered" evidence="2">
    <location>
        <begin position="596"/>
        <end position="630"/>
    </location>
</feature>
<evidence type="ECO:0000313" key="5">
    <source>
        <dbReference type="Proteomes" id="UP000663854"/>
    </source>
</evidence>
<dbReference type="InterPro" id="IPR011993">
    <property type="entry name" value="PH-like_dom_sf"/>
</dbReference>
<feature type="compositionally biased region" description="Low complexity" evidence="2">
    <location>
        <begin position="352"/>
        <end position="369"/>
    </location>
</feature>
<feature type="region of interest" description="Disordered" evidence="2">
    <location>
        <begin position="1174"/>
        <end position="1198"/>
    </location>
</feature>
<dbReference type="Gene3D" id="2.30.29.30">
    <property type="entry name" value="Pleckstrin-homology domain (PH domain)/Phosphotyrosine-binding domain (PTB)"/>
    <property type="match status" value="1"/>
</dbReference>
<organism evidence="4 5">
    <name type="scientific">Rotaria sordida</name>
    <dbReference type="NCBI Taxonomy" id="392033"/>
    <lineage>
        <taxon>Eukaryota</taxon>
        <taxon>Metazoa</taxon>
        <taxon>Spiralia</taxon>
        <taxon>Gnathifera</taxon>
        <taxon>Rotifera</taxon>
        <taxon>Eurotatoria</taxon>
        <taxon>Bdelloidea</taxon>
        <taxon>Philodinida</taxon>
        <taxon>Philodinidae</taxon>
        <taxon>Rotaria</taxon>
    </lineage>
</organism>
<dbReference type="GO" id="GO:0005737">
    <property type="term" value="C:cytoplasm"/>
    <property type="evidence" value="ECO:0007669"/>
    <property type="project" value="UniProtKB-ARBA"/>
</dbReference>
<feature type="region of interest" description="Disordered" evidence="2">
    <location>
        <begin position="446"/>
        <end position="483"/>
    </location>
</feature>
<feature type="domain" description="DH" evidence="3">
    <location>
        <begin position="661"/>
        <end position="845"/>
    </location>
</feature>
<reference evidence="4" key="1">
    <citation type="submission" date="2021-02" db="EMBL/GenBank/DDBJ databases">
        <authorList>
            <person name="Nowell W R."/>
        </authorList>
    </citation>
    <scope>NUCLEOTIDE SEQUENCE</scope>
</reference>
<dbReference type="InterPro" id="IPR035899">
    <property type="entry name" value="DBL_dom_sf"/>
</dbReference>
<dbReference type="GO" id="GO:0030036">
    <property type="term" value="P:actin cytoskeleton organization"/>
    <property type="evidence" value="ECO:0007669"/>
    <property type="project" value="TreeGrafter"/>
</dbReference>